<evidence type="ECO:0000313" key="4">
    <source>
        <dbReference type="Proteomes" id="UP000824890"/>
    </source>
</evidence>
<dbReference type="PANTHER" id="PTHR31506:SF51">
    <property type="entry name" value="BES1_BZR1 HOMOLOG PROTEIN 4"/>
    <property type="match status" value="1"/>
</dbReference>
<organism evidence="3 4">
    <name type="scientific">Brassica napus</name>
    <name type="common">Rape</name>
    <dbReference type="NCBI Taxonomy" id="3708"/>
    <lineage>
        <taxon>Eukaryota</taxon>
        <taxon>Viridiplantae</taxon>
        <taxon>Streptophyta</taxon>
        <taxon>Embryophyta</taxon>
        <taxon>Tracheophyta</taxon>
        <taxon>Spermatophyta</taxon>
        <taxon>Magnoliopsida</taxon>
        <taxon>eudicotyledons</taxon>
        <taxon>Gunneridae</taxon>
        <taxon>Pentapetalae</taxon>
        <taxon>rosids</taxon>
        <taxon>malvids</taxon>
        <taxon>Brassicales</taxon>
        <taxon>Brassicaceae</taxon>
        <taxon>Brassiceae</taxon>
        <taxon>Brassica</taxon>
    </lineage>
</organism>
<comment type="subcellular location">
    <subcellularLocation>
        <location evidence="1">Nucleus</location>
    </subcellularLocation>
</comment>
<feature type="region of interest" description="Disordered" evidence="2">
    <location>
        <begin position="213"/>
        <end position="233"/>
    </location>
</feature>
<evidence type="ECO:0000313" key="3">
    <source>
        <dbReference type="EMBL" id="KAH0895232.1"/>
    </source>
</evidence>
<name>A0ABQ8ART3_BRANA</name>
<sequence>MFNFKPSSRVDPAIDKTRLFKSCSSLKCSVIGAEAQKPLHDVKSKGGSDDEAPDVSIRNRKRKVIFDFSDEECEDVISLASPSSSTTIPRQDSEETKECEDVISLASPYPTRQQTVPDSEWFAGIQLAQSVPASPTFSLVSRNPFGFREDQLASAGGGGGSRMWTPGQSGTCSPAIAQTGDVPMSEAVAPPPEFAFGSNANGLVKAWEGERIHEESGSDDLELTLGNSSTRCN</sequence>
<keyword evidence="1" id="KW-0238">DNA-binding</keyword>
<comment type="caution">
    <text evidence="3">The sequence shown here is derived from an EMBL/GenBank/DDBJ whole genome shotgun (WGS) entry which is preliminary data.</text>
</comment>
<dbReference type="PANTHER" id="PTHR31506">
    <property type="entry name" value="BES1/BZR1 HOMOLOG PROTEIN 3-RELATED"/>
    <property type="match status" value="1"/>
</dbReference>
<comment type="function">
    <text evidence="1">Functions in brassinosteroid signaling. May function as transcriptional repressor.</text>
</comment>
<proteinExistence type="inferred from homology"/>
<evidence type="ECO:0000256" key="1">
    <source>
        <dbReference type="RuleBase" id="RU369040"/>
    </source>
</evidence>
<reference evidence="3 4" key="1">
    <citation type="submission" date="2021-05" db="EMBL/GenBank/DDBJ databases">
        <title>Genome Assembly of Synthetic Allotetraploid Brassica napus Reveals Homoeologous Exchanges between Subgenomes.</title>
        <authorList>
            <person name="Davis J.T."/>
        </authorList>
    </citation>
    <scope>NUCLEOTIDE SEQUENCE [LARGE SCALE GENOMIC DNA]</scope>
    <source>
        <strain evidence="4">cv. Da-Ae</strain>
        <tissue evidence="3">Seedling</tissue>
    </source>
</reference>
<keyword evidence="4" id="KW-1185">Reference proteome</keyword>
<keyword evidence="1" id="KW-1070">Brassinosteroid signaling pathway</keyword>
<keyword evidence="1" id="KW-0805">Transcription regulation</keyword>
<gene>
    <name evidence="3" type="ORF">HID58_057661</name>
</gene>
<keyword evidence="1" id="KW-0804">Transcription</keyword>
<accession>A0ABQ8ART3</accession>
<evidence type="ECO:0000256" key="2">
    <source>
        <dbReference type="SAM" id="MobiDB-lite"/>
    </source>
</evidence>
<dbReference type="EMBL" id="JAGKQM010000013">
    <property type="protein sequence ID" value="KAH0895232.1"/>
    <property type="molecule type" value="Genomic_DNA"/>
</dbReference>
<comment type="similarity">
    <text evidence="1">Belongs to the BZR/LAT61 family.</text>
</comment>
<dbReference type="Proteomes" id="UP000824890">
    <property type="component" value="Unassembled WGS sequence"/>
</dbReference>
<dbReference type="InterPro" id="IPR033264">
    <property type="entry name" value="BZR"/>
</dbReference>
<protein>
    <recommendedName>
        <fullName evidence="1">Protein BZR1 homolog</fullName>
    </recommendedName>
    <alternativeName>
        <fullName evidence="1">Protein BRASSINAZOLE-RESISTANT 1 homolog</fullName>
    </alternativeName>
</protein>